<organism evidence="1 2">
    <name type="scientific">Sulfobacillus benefaciens</name>
    <dbReference type="NCBI Taxonomy" id="453960"/>
    <lineage>
        <taxon>Bacteria</taxon>
        <taxon>Bacillati</taxon>
        <taxon>Bacillota</taxon>
        <taxon>Clostridia</taxon>
        <taxon>Eubacteriales</taxon>
        <taxon>Clostridiales Family XVII. Incertae Sedis</taxon>
        <taxon>Sulfobacillus</taxon>
    </lineage>
</organism>
<evidence type="ECO:0000313" key="2">
    <source>
        <dbReference type="Proteomes" id="UP000242972"/>
    </source>
</evidence>
<dbReference type="Proteomes" id="UP000242972">
    <property type="component" value="Unassembled WGS sequence"/>
</dbReference>
<name>A0A2T2X9N4_9FIRM</name>
<sequence>MVAMATKILRVRVLRIARRITPKYVPITLTTPCQGVIAHLKDILSTDCRTEKKDIRFSILETFINGDSLRLLFFIAKKLWKNRLPTVITLRIF</sequence>
<dbReference type="EMBL" id="PXYW01000066">
    <property type="protein sequence ID" value="PSR31224.1"/>
    <property type="molecule type" value="Genomic_DNA"/>
</dbReference>
<reference evidence="1 2" key="1">
    <citation type="journal article" date="2014" name="BMC Genomics">
        <title>Comparison of environmental and isolate Sulfobacillus genomes reveals diverse carbon, sulfur, nitrogen, and hydrogen metabolisms.</title>
        <authorList>
            <person name="Justice N.B."/>
            <person name="Norman A."/>
            <person name="Brown C.T."/>
            <person name="Singh A."/>
            <person name="Thomas B.C."/>
            <person name="Banfield J.F."/>
        </authorList>
    </citation>
    <scope>NUCLEOTIDE SEQUENCE [LARGE SCALE GENOMIC DNA]</scope>
    <source>
        <strain evidence="1">AMDSBA4</strain>
    </source>
</reference>
<gene>
    <name evidence="1" type="ORF">C7B46_17035</name>
</gene>
<dbReference type="AlphaFoldDB" id="A0A2T2X9N4"/>
<accession>A0A2T2X9N4</accession>
<protein>
    <submittedName>
        <fullName evidence="1">Uncharacterized protein</fullName>
    </submittedName>
</protein>
<evidence type="ECO:0000313" key="1">
    <source>
        <dbReference type="EMBL" id="PSR31224.1"/>
    </source>
</evidence>
<comment type="caution">
    <text evidence="1">The sequence shown here is derived from an EMBL/GenBank/DDBJ whole genome shotgun (WGS) entry which is preliminary data.</text>
</comment>
<proteinExistence type="predicted"/>